<feature type="binding site" evidence="12">
    <location>
        <position position="815"/>
    </location>
    <ligand>
        <name>[4Fe-4S] cluster</name>
        <dbReference type="ChEBI" id="CHEBI:49883"/>
        <label>3</label>
    </ligand>
</feature>
<comment type="cofactor">
    <cofactor evidence="12">
        <name>[4Fe-4S] cluster</name>
        <dbReference type="ChEBI" id="CHEBI:49883"/>
    </cofactor>
    <text evidence="12">Binds 3 [4Fe-4S] clusters per subunit.</text>
</comment>
<dbReference type="FunFam" id="3.40.50.970:FF:000041">
    <property type="entry name" value="Pyruvate:ferredoxin (Flavodoxin) oxidoreductase"/>
    <property type="match status" value="1"/>
</dbReference>
<sequence length="1178" mass="130659">MVKVIKTMDGNQAAAEASYAFTEVAAIYPITPSTPMAEGVDEWSAHGKKNIFNQRVKVAEMQSEAGAAGAVHGSLAAGALTTTYTASQGLLLMIPNMYKMAGELLPAVFHVSARAIATHALSIFGDHQDVMAARQTGFALLASTNVQEVMDLANIAHLSAIKSRVPFLHFFDGFRTSHEYQKIEVIDYEDVAKLMDYKALQEFRNRALNPDHPTLKGTAQNPDIYFQGREASNKFYDIVPDIVEAYMRDIEKITGRSYHPFDYYGSPEAEDIIIAMGSVCDTIYETVDYLMDKGEKVGVIKVHLYRPFSPKYFFNILPKTVKRIAVLDRTKEPGSLGEPLYLDVCNLFYNYESKPLIVGGRYGLGSKDTRPSQILAVFNNLKSAAPKNRFTIGIVDDITHTSLPETEAIETNPPGTIRCKFWGLGSDGTVGANKTAVKIIGDNTDLYVQAYFSYDSKKSGGSTISHLRFGKSPIKSPYLVYDSEYVACHNKSFIYNFDLLKGLKKGGTFVLNCPWSEKELDEKLPASLKRYIAENNINFYIIDAIDIAQEIGLGGRINMIMQSAFFKLANVIPVDNAVKYLKNSVEKTYGRKGQKIVEMNKTAIDRGIEALHKVSIPEEWKEAKEDKSHEKQEPDFVKNIQRPMARHEGDELPVSAFNGMEDGTFPLGTTAYEKRGIAVMIPEWQIDKCIQCNQCSYVCPHGVIRALLLNDEEKSKAPDAFVTKKPLGKALEHLHYRIQISPLDCTGCSNCADVCPAPGKALIMKPAEEQIQEQSDHWEFSLSISAKENLMDTKMLKGSQFVRPLLEFHGACPGCGETPYIKLLTQLYGDRMMIANATGCSSIWGGSAPSIPYTTNAKGRGPSWGNSLFEDNAEYGYGMFLAVKQMREKLTDLIIEAKAASIGSELKDAMENWLNVKDNGEMSREASEKLIELLSKEDLNSNKLLKEIMDKKDYLIKKSHWMIGGDGWAYDIGFGGLDHVLASGDDINIFVMDTEVYSNTGGQSSKATPTAAVAKFAAAGKKVRKKDLGMMAMSYGYVYVAQISMGANMNQTIKAISEAEAYPGPSLIIAYAPCINHGIKTGMGTTIAEEKKAVECGYWHLYRYKPNLKEEGKNPFVLDSKDPTKPFKDFLQGEVRYSSLMNVFPETAEEMFEAAEKHAGERYSLYKKLSSFSESSDS</sequence>
<dbReference type="NCBIfam" id="TIGR02176">
    <property type="entry name" value="pyruv_ox_red"/>
    <property type="match status" value="1"/>
</dbReference>
<feature type="site" description="Important for catalytic activity" evidence="11">
    <location>
        <position position="999"/>
    </location>
</feature>
<evidence type="ECO:0000256" key="7">
    <source>
        <dbReference type="ARBA" id="ARBA00023004"/>
    </source>
</evidence>
<feature type="binding site" evidence="12">
    <location>
        <position position="689"/>
    </location>
    <ligand>
        <name>[4Fe-4S] cluster</name>
        <dbReference type="ChEBI" id="CHEBI:49883"/>
        <label>1</label>
    </ligand>
</feature>
<feature type="site" description="Important for catalytic activity" evidence="11">
    <location>
        <position position="114"/>
    </location>
</feature>
<feature type="binding site" evidence="12">
    <location>
        <position position="748"/>
    </location>
    <ligand>
        <name>[4Fe-4S] cluster</name>
        <dbReference type="ChEBI" id="CHEBI:49883"/>
        <label>2</label>
    </ligand>
</feature>
<dbReference type="InterPro" id="IPR011766">
    <property type="entry name" value="TPP_enzyme_TPP-bd"/>
</dbReference>
<evidence type="ECO:0000256" key="1">
    <source>
        <dbReference type="ARBA" id="ARBA00009032"/>
    </source>
</evidence>
<feature type="binding site" evidence="12">
    <location>
        <position position="699"/>
    </location>
    <ligand>
        <name>[4Fe-4S] cluster</name>
        <dbReference type="ChEBI" id="CHEBI:49883"/>
        <label>2</label>
    </ligand>
</feature>
<keyword evidence="3 12" id="KW-0004">4Fe-4S</keyword>
<dbReference type="Gene3D" id="3.40.50.920">
    <property type="match status" value="1"/>
</dbReference>
<dbReference type="Gene3D" id="4.10.780.10">
    <property type="entry name" value="Pyruvate-flavodoxin oxidoreductase, EKR domain"/>
    <property type="match status" value="1"/>
</dbReference>
<evidence type="ECO:0000313" key="15">
    <source>
        <dbReference type="Proteomes" id="UP000184080"/>
    </source>
</evidence>
<dbReference type="Pfam" id="PF01558">
    <property type="entry name" value="POR"/>
    <property type="match status" value="1"/>
</dbReference>
<organism evidence="14 15">
    <name type="scientific">Clostridium amylolyticum</name>
    <dbReference type="NCBI Taxonomy" id="1121298"/>
    <lineage>
        <taxon>Bacteria</taxon>
        <taxon>Bacillati</taxon>
        <taxon>Bacillota</taxon>
        <taxon>Clostridia</taxon>
        <taxon>Eubacteriales</taxon>
        <taxon>Clostridiaceae</taxon>
        <taxon>Clostridium</taxon>
    </lineage>
</organism>
<dbReference type="PANTHER" id="PTHR32154">
    <property type="entry name" value="PYRUVATE-FLAVODOXIN OXIDOREDUCTASE-RELATED"/>
    <property type="match status" value="1"/>
</dbReference>
<feature type="binding site" evidence="10">
    <location>
        <begin position="994"/>
        <end position="999"/>
    </location>
    <ligand>
        <name>thiamine diphosphate</name>
        <dbReference type="ChEBI" id="CHEBI:58937"/>
    </ligand>
</feature>
<keyword evidence="8 12" id="KW-0411">Iron-sulfur</keyword>
<dbReference type="FunFam" id="3.30.70.20:FF:000022">
    <property type="entry name" value="Pyruvate:ferredoxin (Flavodoxin) oxidoreductase"/>
    <property type="match status" value="1"/>
</dbReference>
<dbReference type="InterPro" id="IPR017900">
    <property type="entry name" value="4Fe4S_Fe_S_CS"/>
</dbReference>
<dbReference type="Gene3D" id="3.40.920.10">
    <property type="entry name" value="Pyruvate-ferredoxin oxidoreductase, PFOR, domain III"/>
    <property type="match status" value="1"/>
</dbReference>
<feature type="binding site" evidence="12">
    <location>
        <position position="840"/>
    </location>
    <ligand>
        <name>[4Fe-4S] cluster</name>
        <dbReference type="ChEBI" id="CHEBI:49883"/>
        <label>3</label>
    </ligand>
</feature>
<dbReference type="Gene3D" id="3.30.70.20">
    <property type="match status" value="1"/>
</dbReference>
<keyword evidence="6 9" id="KW-0560">Oxidoreductase</keyword>
<accession>A0A1M6F1Z4</accession>
<dbReference type="InterPro" id="IPR050722">
    <property type="entry name" value="Pyruvate:ferred/Flavod_OxRd"/>
</dbReference>
<evidence type="ECO:0000256" key="6">
    <source>
        <dbReference type="ARBA" id="ARBA00023002"/>
    </source>
</evidence>
<dbReference type="PANTHER" id="PTHR32154:SF0">
    <property type="entry name" value="PYRUVATE-FLAVODOXIN OXIDOREDUCTASE-RELATED"/>
    <property type="match status" value="1"/>
</dbReference>
<dbReference type="AlphaFoldDB" id="A0A1M6F1Z4"/>
<feature type="binding site" evidence="10">
    <location>
        <position position="31"/>
    </location>
    <ligand>
        <name>pyruvate</name>
        <dbReference type="ChEBI" id="CHEBI:15361"/>
    </ligand>
</feature>
<feature type="binding site" evidence="12">
    <location>
        <position position="1074"/>
    </location>
    <ligand>
        <name>[4Fe-4S] cluster</name>
        <dbReference type="ChEBI" id="CHEBI:49883"/>
        <label>3</label>
    </ligand>
</feature>
<dbReference type="GO" id="GO:0006979">
    <property type="term" value="P:response to oxidative stress"/>
    <property type="evidence" value="ECO:0007669"/>
    <property type="project" value="TreeGrafter"/>
</dbReference>
<evidence type="ECO:0000256" key="12">
    <source>
        <dbReference type="PIRSR" id="PIRSR000159-50"/>
    </source>
</evidence>
<dbReference type="SUPFAM" id="SSF54862">
    <property type="entry name" value="4Fe-4S ferredoxins"/>
    <property type="match status" value="1"/>
</dbReference>
<dbReference type="GO" id="GO:0019164">
    <property type="term" value="F:pyruvate synthase activity"/>
    <property type="evidence" value="ECO:0007669"/>
    <property type="project" value="UniProtKB-EC"/>
</dbReference>
<dbReference type="GO" id="GO:0051539">
    <property type="term" value="F:4 iron, 4 sulfur cluster binding"/>
    <property type="evidence" value="ECO:0007669"/>
    <property type="project" value="UniProtKB-KW"/>
</dbReference>
<feature type="binding site" evidence="12">
    <location>
        <position position="755"/>
    </location>
    <ligand>
        <name>[4Fe-4S] cluster</name>
        <dbReference type="ChEBI" id="CHEBI:49883"/>
        <label>1</label>
    </ligand>
</feature>
<dbReference type="SUPFAM" id="SSF52518">
    <property type="entry name" value="Thiamin diphosphate-binding fold (THDP-binding)"/>
    <property type="match status" value="2"/>
</dbReference>
<comment type="similarity">
    <text evidence="1 9">Belongs to the pyruvate:ferredoxin/flavodoxin oxidoreductase family.</text>
</comment>
<feature type="binding site" evidence="10">
    <location>
        <begin position="965"/>
        <end position="968"/>
    </location>
    <ligand>
        <name>thiamine diphosphate</name>
        <dbReference type="ChEBI" id="CHEBI:58937"/>
    </ligand>
</feature>
<feature type="site" description="Important for catalytic activity" evidence="11">
    <location>
        <position position="64"/>
    </location>
</feature>
<feature type="binding site" evidence="12">
    <location>
        <position position="695"/>
    </location>
    <ligand>
        <name>[4Fe-4S] cluster</name>
        <dbReference type="ChEBI" id="CHEBI:49883"/>
        <label>1</label>
    </ligand>
</feature>
<dbReference type="GO" id="GO:0022900">
    <property type="term" value="P:electron transport chain"/>
    <property type="evidence" value="ECO:0007669"/>
    <property type="project" value="InterPro"/>
</dbReference>
<dbReference type="CDD" id="cd03377">
    <property type="entry name" value="TPP_PFOR_PNO"/>
    <property type="match status" value="1"/>
</dbReference>
<keyword evidence="14" id="KW-0670">Pyruvate</keyword>
<dbReference type="InterPro" id="IPR019456">
    <property type="entry name" value="Pyrv-flavodox_OxRtase_EKR"/>
</dbReference>
<dbReference type="InterPro" id="IPR002869">
    <property type="entry name" value="Pyrv_flavodox_OxRed_cen"/>
</dbReference>
<dbReference type="GO" id="GO:0030976">
    <property type="term" value="F:thiamine pyrophosphate binding"/>
    <property type="evidence" value="ECO:0007669"/>
    <property type="project" value="InterPro"/>
</dbReference>
<feature type="binding site" evidence="12">
    <location>
        <position position="751"/>
    </location>
    <ligand>
        <name>[4Fe-4S] cluster</name>
        <dbReference type="ChEBI" id="CHEBI:49883"/>
        <label>2</label>
    </ligand>
</feature>
<dbReference type="InterPro" id="IPR037112">
    <property type="entry name" value="Pyrv-flavodox_OxR_EKR_sf"/>
</dbReference>
<dbReference type="STRING" id="1121298.SAMN05444401_1781"/>
<feature type="binding site" evidence="12">
    <location>
        <position position="692"/>
    </location>
    <ligand>
        <name>[4Fe-4S] cluster</name>
        <dbReference type="ChEBI" id="CHEBI:49883"/>
        <label>1</label>
    </ligand>
</feature>
<dbReference type="InterPro" id="IPR009014">
    <property type="entry name" value="Transketo_C/PFOR_II"/>
</dbReference>
<dbReference type="SUPFAM" id="SSF53323">
    <property type="entry name" value="Pyruvate-ferredoxin oxidoreductase, PFOR, domain III"/>
    <property type="match status" value="1"/>
</dbReference>
<keyword evidence="15" id="KW-1185">Reference proteome</keyword>
<feature type="domain" description="4Fe-4S ferredoxin-type" evidence="13">
    <location>
        <begin position="680"/>
        <end position="709"/>
    </location>
</feature>
<dbReference type="EMBL" id="FQZO01000002">
    <property type="protein sequence ID" value="SHI91738.1"/>
    <property type="molecule type" value="Genomic_DNA"/>
</dbReference>
<feature type="domain" description="4Fe-4S ferredoxin-type" evidence="13">
    <location>
        <begin position="736"/>
        <end position="767"/>
    </location>
</feature>
<feature type="binding site" evidence="10">
    <location>
        <position position="817"/>
    </location>
    <ligand>
        <name>thiamine diphosphate</name>
        <dbReference type="ChEBI" id="CHEBI:58937"/>
    </ligand>
</feature>
<dbReference type="PROSITE" id="PS51379">
    <property type="entry name" value="4FE4S_FER_2"/>
    <property type="match status" value="2"/>
</dbReference>
<dbReference type="Pfam" id="PF17147">
    <property type="entry name" value="PFOR_II"/>
    <property type="match status" value="1"/>
</dbReference>
<dbReference type="Proteomes" id="UP000184080">
    <property type="component" value="Unassembled WGS sequence"/>
</dbReference>
<evidence type="ECO:0000256" key="10">
    <source>
        <dbReference type="PIRSR" id="PIRSR000159-1"/>
    </source>
</evidence>
<dbReference type="Pfam" id="PF10371">
    <property type="entry name" value="EKR"/>
    <property type="match status" value="1"/>
</dbReference>
<feature type="binding site" evidence="10">
    <location>
        <position position="64"/>
    </location>
    <ligand>
        <name>thiamine diphosphate</name>
        <dbReference type="ChEBI" id="CHEBI:58937"/>
    </ligand>
</feature>
<dbReference type="InterPro" id="IPR002880">
    <property type="entry name" value="Pyrv_Fd/Flavodoxin_OxRdtase_N"/>
</dbReference>
<dbReference type="Gene3D" id="3.40.50.970">
    <property type="match status" value="2"/>
</dbReference>
<name>A0A1M6F1Z4_9CLOT</name>
<dbReference type="InterPro" id="IPR029061">
    <property type="entry name" value="THDP-binding"/>
</dbReference>
<dbReference type="Pfam" id="PF12838">
    <property type="entry name" value="Fer4_7"/>
    <property type="match status" value="1"/>
</dbReference>
<evidence type="ECO:0000256" key="5">
    <source>
        <dbReference type="ARBA" id="ARBA00022982"/>
    </source>
</evidence>
<comment type="catalytic activity">
    <reaction evidence="9">
        <text>2 oxidized [2Fe-2S]-[ferredoxin] + pyruvate + CoA = 2 reduced [2Fe-2S]-[ferredoxin] + acetyl-CoA + CO2 + H(+)</text>
        <dbReference type="Rhea" id="RHEA:12765"/>
        <dbReference type="Rhea" id="RHEA-COMP:10000"/>
        <dbReference type="Rhea" id="RHEA-COMP:10001"/>
        <dbReference type="ChEBI" id="CHEBI:15361"/>
        <dbReference type="ChEBI" id="CHEBI:15378"/>
        <dbReference type="ChEBI" id="CHEBI:16526"/>
        <dbReference type="ChEBI" id="CHEBI:33737"/>
        <dbReference type="ChEBI" id="CHEBI:33738"/>
        <dbReference type="ChEBI" id="CHEBI:57287"/>
        <dbReference type="ChEBI" id="CHEBI:57288"/>
        <dbReference type="EC" id="1.2.7.1"/>
    </reaction>
</comment>
<feature type="binding site" evidence="12">
    <location>
        <position position="812"/>
    </location>
    <ligand>
        <name>[4Fe-4S] cluster</name>
        <dbReference type="ChEBI" id="CHEBI:49883"/>
        <label>3</label>
    </ligand>
</feature>
<dbReference type="PIRSF" id="PIRSF000159">
    <property type="entry name" value="NifJ"/>
    <property type="match status" value="1"/>
</dbReference>
<evidence type="ECO:0000256" key="2">
    <source>
        <dbReference type="ARBA" id="ARBA00022448"/>
    </source>
</evidence>
<keyword evidence="7 12" id="KW-0408">Iron</keyword>
<dbReference type="RefSeq" id="WP_073005622.1">
    <property type="nucleotide sequence ID" value="NZ_FQZO01000002.1"/>
</dbReference>
<dbReference type="SUPFAM" id="SSF52922">
    <property type="entry name" value="TK C-terminal domain-like"/>
    <property type="match status" value="1"/>
</dbReference>
<evidence type="ECO:0000256" key="11">
    <source>
        <dbReference type="PIRSR" id="PIRSR000159-2"/>
    </source>
</evidence>
<dbReference type="SMART" id="SM00890">
    <property type="entry name" value="EKR"/>
    <property type="match status" value="1"/>
</dbReference>
<evidence type="ECO:0000256" key="8">
    <source>
        <dbReference type="ARBA" id="ARBA00023014"/>
    </source>
</evidence>
<evidence type="ECO:0000313" key="14">
    <source>
        <dbReference type="EMBL" id="SHI91738.1"/>
    </source>
</evidence>
<evidence type="ECO:0000256" key="9">
    <source>
        <dbReference type="PIRNR" id="PIRNR000159"/>
    </source>
</evidence>
<gene>
    <name evidence="14" type="ORF">SAMN05444401_1781</name>
</gene>
<proteinExistence type="inferred from homology"/>
<dbReference type="InterPro" id="IPR019752">
    <property type="entry name" value="Pyrv/ketoisovalerate_OxRed_cat"/>
</dbReference>
<dbReference type="InterPro" id="IPR011895">
    <property type="entry name" value="Pyrv_flavodox_OxRed"/>
</dbReference>
<dbReference type="EC" id="1.2.7.1" evidence="9"/>
<dbReference type="FunFam" id="3.40.920.10:FF:000001">
    <property type="entry name" value="Pyruvate:ferredoxin (Flavodoxin) oxidoreductase"/>
    <property type="match status" value="1"/>
</dbReference>
<dbReference type="CDD" id="cd07034">
    <property type="entry name" value="TPP_PYR_PFOR_IOR-alpha_like"/>
    <property type="match status" value="1"/>
</dbReference>
<evidence type="ECO:0000259" key="13">
    <source>
        <dbReference type="PROSITE" id="PS51379"/>
    </source>
</evidence>
<feature type="site" description="Important for catalytic activity" evidence="11">
    <location>
        <position position="31"/>
    </location>
</feature>
<keyword evidence="4 12" id="KW-0479">Metal-binding</keyword>
<reference evidence="14 15" key="1">
    <citation type="submission" date="2016-11" db="EMBL/GenBank/DDBJ databases">
        <authorList>
            <person name="Jaros S."/>
            <person name="Januszkiewicz K."/>
            <person name="Wedrychowicz H."/>
        </authorList>
    </citation>
    <scope>NUCLEOTIDE SEQUENCE [LARGE SCALE GENOMIC DNA]</scope>
    <source>
        <strain evidence="14 15">DSM 21864</strain>
    </source>
</reference>
<keyword evidence="2 9" id="KW-0813">Transport</keyword>
<dbReference type="OrthoDB" id="9794954at2"/>
<dbReference type="FunFam" id="3.40.50.970:FF:000012">
    <property type="entry name" value="Pyruvate:ferredoxin (Flavodoxin) oxidoreductase"/>
    <property type="match status" value="1"/>
</dbReference>
<dbReference type="GO" id="GO:0005506">
    <property type="term" value="F:iron ion binding"/>
    <property type="evidence" value="ECO:0007669"/>
    <property type="project" value="InterPro"/>
</dbReference>
<dbReference type="FunFam" id="3.40.50.920:FF:000007">
    <property type="entry name" value="Pyruvate:ferredoxin (Flavodoxin) oxidoreductase"/>
    <property type="match status" value="1"/>
</dbReference>
<dbReference type="InterPro" id="IPR033412">
    <property type="entry name" value="PFOR_II"/>
</dbReference>
<protein>
    <recommendedName>
        <fullName evidence="9">Pyruvate:ferredoxin oxidoreductase</fullName>
        <ecNumber evidence="9">1.2.7.1</ecNumber>
    </recommendedName>
    <alternativeName>
        <fullName evidence="9">Pyruvate synthase</fullName>
    </alternativeName>
</protein>
<evidence type="ECO:0000256" key="4">
    <source>
        <dbReference type="ARBA" id="ARBA00022723"/>
    </source>
</evidence>
<feature type="binding site" evidence="10">
    <location>
        <position position="114"/>
    </location>
    <ligand>
        <name>pyruvate</name>
        <dbReference type="ChEBI" id="CHEBI:15361"/>
    </ligand>
</feature>
<dbReference type="InterPro" id="IPR017896">
    <property type="entry name" value="4Fe4S_Fe-S-bd"/>
</dbReference>
<feature type="binding site" evidence="12">
    <location>
        <position position="745"/>
    </location>
    <ligand>
        <name>[4Fe-4S] cluster</name>
        <dbReference type="ChEBI" id="CHEBI:49883"/>
        <label>2</label>
    </ligand>
</feature>
<dbReference type="Pfam" id="PF01855">
    <property type="entry name" value="POR_N"/>
    <property type="match status" value="1"/>
</dbReference>
<feature type="binding site" evidence="10">
    <location>
        <position position="840"/>
    </location>
    <ligand>
        <name>thiamine diphosphate</name>
        <dbReference type="ChEBI" id="CHEBI:58937"/>
    </ligand>
</feature>
<evidence type="ECO:0000256" key="3">
    <source>
        <dbReference type="ARBA" id="ARBA00022485"/>
    </source>
</evidence>
<dbReference type="PROSITE" id="PS00198">
    <property type="entry name" value="4FE4S_FER_1"/>
    <property type="match status" value="1"/>
</dbReference>
<dbReference type="Pfam" id="PF02775">
    <property type="entry name" value="TPP_enzyme_C"/>
    <property type="match status" value="1"/>
</dbReference>
<keyword evidence="5 9" id="KW-0249">Electron transport</keyword>